<dbReference type="RefSeq" id="XP_004988515.1">
    <property type="nucleotide sequence ID" value="XM_004988458.1"/>
</dbReference>
<protein>
    <submittedName>
        <fullName evidence="1">Uncharacterized protein</fullName>
    </submittedName>
</protein>
<dbReference type="KEGG" id="sre:PTSG_10178"/>
<dbReference type="AlphaFoldDB" id="F2UQI9"/>
<accession>F2UQI9</accession>
<reference evidence="1" key="1">
    <citation type="submission" date="2009-08" db="EMBL/GenBank/DDBJ databases">
        <title>Annotation of Salpingoeca rosetta.</title>
        <authorList>
            <consortium name="The Broad Institute Genome Sequencing Platform"/>
            <person name="Russ C."/>
            <person name="Cuomo C."/>
            <person name="Burger G."/>
            <person name="Gray M.W."/>
            <person name="Holland P.W.H."/>
            <person name="King N."/>
            <person name="Lang F.B.F."/>
            <person name="Roger A.J."/>
            <person name="Ruiz-Trillo I."/>
            <person name="Young S.K."/>
            <person name="Zeng Q."/>
            <person name="Gargeya S."/>
            <person name="Alvarado L."/>
            <person name="Berlin A."/>
            <person name="Chapman S.B."/>
            <person name="Chen Z."/>
            <person name="Freedman E."/>
            <person name="Gellesch M."/>
            <person name="Goldberg J."/>
            <person name="Griggs A."/>
            <person name="Gujja S."/>
            <person name="Heilman E."/>
            <person name="Heiman D."/>
            <person name="Howarth C."/>
            <person name="Mehta T."/>
            <person name="Neiman D."/>
            <person name="Pearson M."/>
            <person name="Roberts A."/>
            <person name="Saif S."/>
            <person name="Shea T."/>
            <person name="Shenoy N."/>
            <person name="Sisk P."/>
            <person name="Stolte C."/>
            <person name="Sykes S."/>
            <person name="White J."/>
            <person name="Yandava C."/>
            <person name="Haas B."/>
            <person name="Nusbaum C."/>
            <person name="Birren B."/>
        </authorList>
    </citation>
    <scope>NUCLEOTIDE SEQUENCE [LARGE SCALE GENOMIC DNA]</scope>
    <source>
        <strain evidence="1">ATCC 50818</strain>
    </source>
</reference>
<dbReference type="EMBL" id="GL832989">
    <property type="protein sequence ID" value="EGD79894.1"/>
    <property type="molecule type" value="Genomic_DNA"/>
</dbReference>
<evidence type="ECO:0000313" key="1">
    <source>
        <dbReference type="EMBL" id="EGD79894.1"/>
    </source>
</evidence>
<dbReference type="Proteomes" id="UP000007799">
    <property type="component" value="Unassembled WGS sequence"/>
</dbReference>
<organism evidence="2">
    <name type="scientific">Salpingoeca rosetta (strain ATCC 50818 / BSB-021)</name>
    <dbReference type="NCBI Taxonomy" id="946362"/>
    <lineage>
        <taxon>Eukaryota</taxon>
        <taxon>Choanoflagellata</taxon>
        <taxon>Craspedida</taxon>
        <taxon>Salpingoecidae</taxon>
        <taxon>Salpingoeca</taxon>
    </lineage>
</organism>
<keyword evidence="2" id="KW-1185">Reference proteome</keyword>
<name>F2UQI9_SALR5</name>
<dbReference type="TCDB" id="8.A.73.1.6">
    <property type="family name" value="the mitochondrial atp synthase stress-responsive protein (masp) family"/>
</dbReference>
<gene>
    <name evidence="1" type="ORF">PTSG_10178</name>
</gene>
<dbReference type="InParanoid" id="F2UQI9"/>
<dbReference type="GeneID" id="16069045"/>
<proteinExistence type="predicted"/>
<evidence type="ECO:0000313" key="2">
    <source>
        <dbReference type="Proteomes" id="UP000007799"/>
    </source>
</evidence>
<sequence>MFGQAVKALRPIREFLVGFAVTGYIFLSIDITDEMKENSKYLNPHKHHDEHH</sequence>